<dbReference type="PANTHER" id="PTHR47843:SF5">
    <property type="entry name" value="BTB_POZ DOMAIN PROTEIN"/>
    <property type="match status" value="1"/>
</dbReference>
<dbReference type="PANTHER" id="PTHR47843">
    <property type="entry name" value="BTB DOMAIN-CONTAINING PROTEIN-RELATED"/>
    <property type="match status" value="1"/>
</dbReference>
<evidence type="ECO:0000313" key="3">
    <source>
        <dbReference type="Proteomes" id="UP000663193"/>
    </source>
</evidence>
<gene>
    <name evidence="2" type="ORF">JI435_431070</name>
</gene>
<dbReference type="InterPro" id="IPR000210">
    <property type="entry name" value="BTB/POZ_dom"/>
</dbReference>
<dbReference type="CDD" id="cd18186">
    <property type="entry name" value="BTB_POZ_ZBTB_KLHL-like"/>
    <property type="match status" value="1"/>
</dbReference>
<protein>
    <recommendedName>
        <fullName evidence="1">BTB domain-containing protein</fullName>
    </recommendedName>
</protein>
<feature type="domain" description="BTB" evidence="1">
    <location>
        <begin position="23"/>
        <end position="90"/>
    </location>
</feature>
<organism evidence="2 3">
    <name type="scientific">Phaeosphaeria nodorum (strain SN15 / ATCC MYA-4574 / FGSC 10173)</name>
    <name type="common">Glume blotch fungus</name>
    <name type="synonym">Parastagonospora nodorum</name>
    <dbReference type="NCBI Taxonomy" id="321614"/>
    <lineage>
        <taxon>Eukaryota</taxon>
        <taxon>Fungi</taxon>
        <taxon>Dikarya</taxon>
        <taxon>Ascomycota</taxon>
        <taxon>Pezizomycotina</taxon>
        <taxon>Dothideomycetes</taxon>
        <taxon>Pleosporomycetidae</taxon>
        <taxon>Pleosporales</taxon>
        <taxon>Pleosporineae</taxon>
        <taxon>Phaeosphaeriaceae</taxon>
        <taxon>Parastagonospora</taxon>
    </lineage>
</organism>
<dbReference type="PROSITE" id="PS50097">
    <property type="entry name" value="BTB"/>
    <property type="match status" value="1"/>
</dbReference>
<proteinExistence type="predicted"/>
<evidence type="ECO:0000313" key="2">
    <source>
        <dbReference type="EMBL" id="QRC94685.1"/>
    </source>
</evidence>
<dbReference type="OrthoDB" id="6359816at2759"/>
<keyword evidence="3" id="KW-1185">Reference proteome</keyword>
<dbReference type="Proteomes" id="UP000663193">
    <property type="component" value="Chromosome 5"/>
</dbReference>
<reference evidence="3" key="1">
    <citation type="journal article" date="2021" name="BMC Genomics">
        <title>Chromosome-level genome assembly and manually-curated proteome of model necrotroph Parastagonospora nodorum Sn15 reveals a genome-wide trove of candidate effector homologs, and redundancy of virulence-related functions within an accessory chromosome.</title>
        <authorList>
            <person name="Bertazzoni S."/>
            <person name="Jones D.A.B."/>
            <person name="Phan H.T."/>
            <person name="Tan K.-C."/>
            <person name="Hane J.K."/>
        </authorList>
    </citation>
    <scope>NUCLEOTIDE SEQUENCE [LARGE SCALE GENOMIC DNA]</scope>
    <source>
        <strain evidence="3">SN15 / ATCC MYA-4574 / FGSC 10173)</strain>
    </source>
</reference>
<evidence type="ECO:0000259" key="1">
    <source>
        <dbReference type="PROSITE" id="PS50097"/>
    </source>
</evidence>
<dbReference type="Gene3D" id="3.30.710.10">
    <property type="entry name" value="Potassium Channel Kv1.1, Chain A"/>
    <property type="match status" value="1"/>
</dbReference>
<dbReference type="VEuPathDB" id="FungiDB:JI435_431070"/>
<accession>A0A7U2F0Z2</accession>
<dbReference type="SUPFAM" id="SSF54695">
    <property type="entry name" value="POZ domain"/>
    <property type="match status" value="1"/>
</dbReference>
<name>A0A7U2F0Z2_PHANO</name>
<sequence length="280" mass="30809">MADNVRDELAGTLKSILDTGKYSDLIITCKGNTYNVHKSIVCARSGFFERAENFPGKESSEGKIDLPEDEPAVVNLLIQYLYGGEYDPKLPDGGCSAEVTEIQYTGDRDSYYHYKFPHTCGSNGCAARNVCDHHACGSEPDCRSCGPRCKDFVCESCCPNARPIALPSPDGNAEQLLLHAKMYEIGDKYDVIGLKQLAREKFLRASAKYWDSKHFAPAAHYAFSTTPEDDKGLRNAISNIVSQHMGLLNKPAVEALLTEFNGLAVGLLKMRAKDLGWIKA</sequence>
<dbReference type="Pfam" id="PF00651">
    <property type="entry name" value="BTB"/>
    <property type="match status" value="1"/>
</dbReference>
<dbReference type="AlphaFoldDB" id="A0A7U2F0Z2"/>
<dbReference type="EMBL" id="CP069027">
    <property type="protein sequence ID" value="QRC94685.1"/>
    <property type="molecule type" value="Genomic_DNA"/>
</dbReference>
<dbReference type="InterPro" id="IPR011333">
    <property type="entry name" value="SKP1/BTB/POZ_sf"/>
</dbReference>